<keyword evidence="2" id="KW-0812">Transmembrane</keyword>
<evidence type="ECO:0000256" key="1">
    <source>
        <dbReference type="SAM" id="MobiDB-lite"/>
    </source>
</evidence>
<feature type="region of interest" description="Disordered" evidence="1">
    <location>
        <begin position="157"/>
        <end position="176"/>
    </location>
</feature>
<accession>A0ABQ0IUJ3</accession>
<comment type="caution">
    <text evidence="3">The sequence shown here is derived from an EMBL/GenBank/DDBJ whole genome shotgun (WGS) entry which is preliminary data.</text>
</comment>
<feature type="transmembrane region" description="Helical" evidence="2">
    <location>
        <begin position="52"/>
        <end position="72"/>
    </location>
</feature>
<keyword evidence="2" id="KW-0472">Membrane</keyword>
<name>A0ABQ0IUJ3_GLUTH</name>
<protein>
    <recommendedName>
        <fullName evidence="5">DUF2946 domain-containing protein</fullName>
    </recommendedName>
</protein>
<keyword evidence="2" id="KW-1133">Transmembrane helix</keyword>
<evidence type="ECO:0008006" key="5">
    <source>
        <dbReference type="Google" id="ProtNLM"/>
    </source>
</evidence>
<dbReference type="EMBL" id="BASM01000012">
    <property type="protein sequence ID" value="GAD25886.1"/>
    <property type="molecule type" value="Genomic_DNA"/>
</dbReference>
<evidence type="ECO:0000313" key="4">
    <source>
        <dbReference type="Proteomes" id="UP000018209"/>
    </source>
</evidence>
<gene>
    <name evidence="3" type="ORF">NBRC3257_0885</name>
</gene>
<sequence length="176" mass="19089">MGGYPSKTPLTRNRSSIYSLPRYRIEPQSRQKKSAVCLEQGSEMLRTHTRRWLGLIACLLMQIGVMAGAFPAHAATRAHTMTMDHCTSMTQSASVSCAQHDMQNMTSEASPHHHDSHGQGCCHIHATSAEPALALAHLTPLSTQIAISGRFVQSGHPSLSGTDWIPTPPPPKSQLS</sequence>
<evidence type="ECO:0000256" key="2">
    <source>
        <dbReference type="SAM" id="Phobius"/>
    </source>
</evidence>
<dbReference type="Proteomes" id="UP000018209">
    <property type="component" value="Unassembled WGS sequence"/>
</dbReference>
<keyword evidence="4" id="KW-1185">Reference proteome</keyword>
<reference evidence="3 4" key="1">
    <citation type="submission" date="2013-08" db="EMBL/GenBank/DDBJ databases">
        <title>Gluconobacter thailandicus NBRC 3257 whole genome sequence.</title>
        <authorList>
            <person name="Matsutani M."/>
            <person name="Yakushi T."/>
            <person name="Matsushita K."/>
        </authorList>
    </citation>
    <scope>NUCLEOTIDE SEQUENCE [LARGE SCALE GENOMIC DNA]</scope>
    <source>
        <strain evidence="3 4">NBRC 3257</strain>
    </source>
</reference>
<feature type="compositionally biased region" description="Pro residues" evidence="1">
    <location>
        <begin position="166"/>
        <end position="176"/>
    </location>
</feature>
<organism evidence="3 4">
    <name type="scientific">Gluconobacter thailandicus NBRC 3257</name>
    <dbReference type="NCBI Taxonomy" id="1381097"/>
    <lineage>
        <taxon>Bacteria</taxon>
        <taxon>Pseudomonadati</taxon>
        <taxon>Pseudomonadota</taxon>
        <taxon>Alphaproteobacteria</taxon>
        <taxon>Acetobacterales</taxon>
        <taxon>Acetobacteraceae</taxon>
        <taxon>Gluconobacter</taxon>
    </lineage>
</organism>
<proteinExistence type="predicted"/>
<evidence type="ECO:0000313" key="3">
    <source>
        <dbReference type="EMBL" id="GAD25886.1"/>
    </source>
</evidence>